<reference evidence="1" key="2">
    <citation type="submission" date="2020-09" db="EMBL/GenBank/DDBJ databases">
        <authorList>
            <person name="Sun Q."/>
            <person name="Ohkuma M."/>
        </authorList>
    </citation>
    <scope>NUCLEOTIDE SEQUENCE</scope>
    <source>
        <strain evidence="1">JCM 19596</strain>
    </source>
</reference>
<comment type="caution">
    <text evidence="1">The sequence shown here is derived from an EMBL/GenBank/DDBJ whole genome shotgun (WGS) entry which is preliminary data.</text>
</comment>
<sequence>MRTVEVSRFVAAPPAAVGNAVTAESLVAFEGTFSVRDVEEREGEWLVAASARGLDASFRVTETDAGWRVEQAGGAGPFETLTTEVSWRAENEGARVTATSTVSLGLPIAAVTDRIAAWKRRGELERFLDALADAV</sequence>
<dbReference type="OrthoDB" id="262877at2157"/>
<dbReference type="InterPro" id="IPR023393">
    <property type="entry name" value="START-like_dom_sf"/>
</dbReference>
<evidence type="ECO:0008006" key="3">
    <source>
        <dbReference type="Google" id="ProtNLM"/>
    </source>
</evidence>
<keyword evidence="2" id="KW-1185">Reference proteome</keyword>
<dbReference type="AlphaFoldDB" id="A0A830F7N9"/>
<dbReference type="RefSeq" id="WP_188975078.1">
    <property type="nucleotide sequence ID" value="NZ_BMPG01000001.1"/>
</dbReference>
<dbReference type="Gene3D" id="3.30.530.20">
    <property type="match status" value="1"/>
</dbReference>
<name>A0A830F7N9_9EURY</name>
<protein>
    <recommendedName>
        <fullName evidence="3">Polyketide cyclase / dehydrase and lipid transport</fullName>
    </recommendedName>
</protein>
<proteinExistence type="predicted"/>
<dbReference type="Proteomes" id="UP000607197">
    <property type="component" value="Unassembled WGS sequence"/>
</dbReference>
<dbReference type="EMBL" id="BMPG01000001">
    <property type="protein sequence ID" value="GGL47973.1"/>
    <property type="molecule type" value="Genomic_DNA"/>
</dbReference>
<organism evidence="1 2">
    <name type="scientific">Halocalculus aciditolerans</name>
    <dbReference type="NCBI Taxonomy" id="1383812"/>
    <lineage>
        <taxon>Archaea</taxon>
        <taxon>Methanobacteriati</taxon>
        <taxon>Methanobacteriota</taxon>
        <taxon>Stenosarchaea group</taxon>
        <taxon>Halobacteria</taxon>
        <taxon>Halobacteriales</taxon>
        <taxon>Halobacteriaceae</taxon>
        <taxon>Halocalculus</taxon>
    </lineage>
</organism>
<gene>
    <name evidence="1" type="ORF">GCM10009039_02710</name>
</gene>
<accession>A0A830F7N9</accession>
<evidence type="ECO:0000313" key="2">
    <source>
        <dbReference type="Proteomes" id="UP000607197"/>
    </source>
</evidence>
<reference evidence="1" key="1">
    <citation type="journal article" date="2014" name="Int. J. Syst. Evol. Microbiol.">
        <title>Complete genome sequence of Corynebacterium casei LMG S-19264T (=DSM 44701T), isolated from a smear-ripened cheese.</title>
        <authorList>
            <consortium name="US DOE Joint Genome Institute (JGI-PGF)"/>
            <person name="Walter F."/>
            <person name="Albersmeier A."/>
            <person name="Kalinowski J."/>
            <person name="Ruckert C."/>
        </authorList>
    </citation>
    <scope>NUCLEOTIDE SEQUENCE</scope>
    <source>
        <strain evidence="1">JCM 19596</strain>
    </source>
</reference>
<evidence type="ECO:0000313" key="1">
    <source>
        <dbReference type="EMBL" id="GGL47973.1"/>
    </source>
</evidence>
<dbReference type="SUPFAM" id="SSF55961">
    <property type="entry name" value="Bet v1-like"/>
    <property type="match status" value="1"/>
</dbReference>